<dbReference type="GeneID" id="100212685"/>
<reference evidence="5" key="1">
    <citation type="journal article" date="1999" name="Curr. Biol.">
        <title>Identification of caspases and apoptosis in the simple metazoan Hydra.</title>
        <authorList>
            <person name="Cikala M."/>
            <person name="Wilm B."/>
            <person name="Hobmayer E."/>
            <person name="Bottger A."/>
            <person name="David C.N."/>
        </authorList>
    </citation>
    <scope>NUCLEOTIDE SEQUENCE</scope>
</reference>
<organism evidence="5">
    <name type="scientific">Hydra vulgaris</name>
    <name type="common">Hydra</name>
    <name type="synonym">Hydra attenuata</name>
    <dbReference type="NCBI Taxonomy" id="6087"/>
    <lineage>
        <taxon>Eukaryota</taxon>
        <taxon>Metazoa</taxon>
        <taxon>Cnidaria</taxon>
        <taxon>Hydrozoa</taxon>
        <taxon>Hydroidolina</taxon>
        <taxon>Anthoathecata</taxon>
        <taxon>Aplanulata</taxon>
        <taxon>Hydridae</taxon>
        <taxon>Hydra</taxon>
    </lineage>
</organism>
<sequence length="347" mass="39643">MSNVNIYGSVTAVNISNNGSQKEVPIPFIPTTKNLFPHSNEQFLQKSILKIDDWFPDWLLEETKKENELAEKAFESVVNAIREKDFYYTLSTGFVLIINNEKFVEEENRDGSEVDVQALNSFFKGTLGWCVKSCNNLKREDIINIVYSLSQVKCFPFSALFIVILSHGSESGILGIDSSEEIKINSLLENFKADNAPAFDKKPKVFIVQACRGEKDDIRKDGIKDAKRTYYNESTIPMLSDFVVAYPCAAGYTALRSTVKGSWFIQELVKCLSIFYDKEDFLSILNRVNFKVANVTLPQGLKEQPCFEVGLRTRCFFQEYFRKLHNILEYYSSLNSDTKKLLIKGDF</sequence>
<dbReference type="PROSITE" id="PS50207">
    <property type="entry name" value="CASPASE_P10"/>
    <property type="match status" value="1"/>
</dbReference>
<dbReference type="PRINTS" id="PR00376">
    <property type="entry name" value="IL1BCENZYME"/>
</dbReference>
<dbReference type="EMBL" id="AF155127">
    <property type="protein sequence ID" value="AAF98011.1"/>
    <property type="molecule type" value="mRNA"/>
</dbReference>
<dbReference type="SUPFAM" id="SSF52129">
    <property type="entry name" value="Caspase-like"/>
    <property type="match status" value="1"/>
</dbReference>
<feature type="domain" description="Caspase family p20" evidence="4">
    <location>
        <begin position="91"/>
        <end position="215"/>
    </location>
</feature>
<dbReference type="InterPro" id="IPR002138">
    <property type="entry name" value="Pept_C14_p10"/>
</dbReference>
<dbReference type="AlphaFoldDB" id="Q9GV89"/>
<proteinExistence type="evidence at transcript level"/>
<evidence type="ECO:0000256" key="2">
    <source>
        <dbReference type="RuleBase" id="RU003971"/>
    </source>
</evidence>
<dbReference type="OrthoDB" id="6022486at2759"/>
<dbReference type="Gene3D" id="3.40.50.1460">
    <property type="match status" value="1"/>
</dbReference>
<dbReference type="InterPro" id="IPR033139">
    <property type="entry name" value="Caspase_cys_AS"/>
</dbReference>
<dbReference type="PROSITE" id="PS50208">
    <property type="entry name" value="CASPASE_P20"/>
    <property type="match status" value="1"/>
</dbReference>
<dbReference type="InterPro" id="IPR029030">
    <property type="entry name" value="Caspase-like_dom_sf"/>
</dbReference>
<dbReference type="InterPro" id="IPR001309">
    <property type="entry name" value="Pept_C14_p20"/>
</dbReference>
<dbReference type="GO" id="GO:0006508">
    <property type="term" value="P:proteolysis"/>
    <property type="evidence" value="ECO:0007669"/>
    <property type="project" value="InterPro"/>
</dbReference>
<protein>
    <submittedName>
        <fullName evidence="5">Caspase 3A</fullName>
    </submittedName>
</protein>
<evidence type="ECO:0000313" key="5">
    <source>
        <dbReference type="EMBL" id="AAF98011.1"/>
    </source>
</evidence>
<comment type="similarity">
    <text evidence="1 2">Belongs to the peptidase C14A family.</text>
</comment>
<dbReference type="KEGG" id="hmg:100212685"/>
<dbReference type="PANTHER" id="PTHR22576:SF41">
    <property type="entry name" value="CASPASE 14, APOPTOSIS-RELATED CYSTEINE PEPTIDASE"/>
    <property type="match status" value="1"/>
</dbReference>
<dbReference type="InterPro" id="IPR015917">
    <property type="entry name" value="Pept_C14A"/>
</dbReference>
<dbReference type="RefSeq" id="NP_001274721.1">
    <property type="nucleotide sequence ID" value="NM_001287792.1"/>
</dbReference>
<dbReference type="CDD" id="cd00032">
    <property type="entry name" value="CASc"/>
    <property type="match status" value="1"/>
</dbReference>
<dbReference type="PROSITE" id="PS01122">
    <property type="entry name" value="CASPASE_CYS"/>
    <property type="match status" value="1"/>
</dbReference>
<reference evidence="5" key="2">
    <citation type="submission" date="1999-05" db="EMBL/GenBank/DDBJ databases">
        <authorList>
            <person name="Cikala M.A."/>
            <person name="Hobmayer E."/>
            <person name="David C.N."/>
        </authorList>
    </citation>
    <scope>NUCLEOTIDE SEQUENCE</scope>
</reference>
<evidence type="ECO:0000256" key="1">
    <source>
        <dbReference type="ARBA" id="ARBA00010134"/>
    </source>
</evidence>
<dbReference type="InterPro" id="IPR052039">
    <property type="entry name" value="Caspase-related_regulators"/>
</dbReference>
<dbReference type="Pfam" id="PF00656">
    <property type="entry name" value="Peptidase_C14"/>
    <property type="match status" value="1"/>
</dbReference>
<evidence type="ECO:0000259" key="4">
    <source>
        <dbReference type="PROSITE" id="PS50208"/>
    </source>
</evidence>
<dbReference type="InterPro" id="IPR011600">
    <property type="entry name" value="Pept_C14_caspase"/>
</dbReference>
<accession>Q9GV89</accession>
<feature type="domain" description="Caspase family p10" evidence="3">
    <location>
        <begin position="232"/>
        <end position="317"/>
    </location>
</feature>
<evidence type="ECO:0000259" key="3">
    <source>
        <dbReference type="PROSITE" id="PS50207"/>
    </source>
</evidence>
<name>Q9GV89_HYDVU</name>
<dbReference type="SMART" id="SM00115">
    <property type="entry name" value="CASc"/>
    <property type="match status" value="1"/>
</dbReference>
<dbReference type="PANTHER" id="PTHR22576">
    <property type="entry name" value="MUCOSA ASSOCIATED LYMPHOID TISSUE LYMPHOMA TRANSLOCATION PROTEIN 1/PARACASPASE"/>
    <property type="match status" value="1"/>
</dbReference>
<dbReference type="GO" id="GO:0004197">
    <property type="term" value="F:cysteine-type endopeptidase activity"/>
    <property type="evidence" value="ECO:0007669"/>
    <property type="project" value="InterPro"/>
</dbReference>
<dbReference type="OMA" id="QHVFRRI"/>
<dbReference type="SMR" id="Q9GV89"/>